<reference evidence="1" key="1">
    <citation type="submission" date="2023-10" db="EMBL/GenBank/DDBJ databases">
        <title>Genome assembly of Pristionchus species.</title>
        <authorList>
            <person name="Yoshida K."/>
            <person name="Sommer R.J."/>
        </authorList>
    </citation>
    <scope>NUCLEOTIDE SEQUENCE</scope>
    <source>
        <strain evidence="1">RS5133</strain>
    </source>
</reference>
<evidence type="ECO:0000313" key="2">
    <source>
        <dbReference type="Proteomes" id="UP001432322"/>
    </source>
</evidence>
<feature type="non-terminal residue" evidence="1">
    <location>
        <position position="108"/>
    </location>
</feature>
<dbReference type="Proteomes" id="UP001432322">
    <property type="component" value="Unassembled WGS sequence"/>
</dbReference>
<dbReference type="AlphaFoldDB" id="A0AAV5UXR1"/>
<evidence type="ECO:0000313" key="1">
    <source>
        <dbReference type="EMBL" id="GMT12082.1"/>
    </source>
</evidence>
<keyword evidence="2" id="KW-1185">Reference proteome</keyword>
<feature type="non-terminal residue" evidence="1">
    <location>
        <position position="1"/>
    </location>
</feature>
<organism evidence="1 2">
    <name type="scientific">Pristionchus fissidentatus</name>
    <dbReference type="NCBI Taxonomy" id="1538716"/>
    <lineage>
        <taxon>Eukaryota</taxon>
        <taxon>Metazoa</taxon>
        <taxon>Ecdysozoa</taxon>
        <taxon>Nematoda</taxon>
        <taxon>Chromadorea</taxon>
        <taxon>Rhabditida</taxon>
        <taxon>Rhabditina</taxon>
        <taxon>Diplogasteromorpha</taxon>
        <taxon>Diplogasteroidea</taxon>
        <taxon>Neodiplogasteridae</taxon>
        <taxon>Pristionchus</taxon>
    </lineage>
</organism>
<dbReference type="EMBL" id="BTSY01000001">
    <property type="protein sequence ID" value="GMT12082.1"/>
    <property type="molecule type" value="Genomic_DNA"/>
</dbReference>
<gene>
    <name evidence="1" type="ORF">PFISCL1PPCAC_3379</name>
</gene>
<protein>
    <submittedName>
        <fullName evidence="1">Uncharacterized protein</fullName>
    </submittedName>
</protein>
<proteinExistence type="predicted"/>
<accession>A0AAV5UXR1</accession>
<sequence length="108" mass="11873">LERASDSMRALYAMNSRSVGWMYSYLVGGREGHTTTQLRHGCRGITLFRVSMNKSGDDWREICEIPSRLGAVVNILLCAAAGAGRRAATRRRSCVVVGLHRQHVAIGV</sequence>
<name>A0AAV5UXR1_9BILA</name>
<comment type="caution">
    <text evidence="1">The sequence shown here is derived from an EMBL/GenBank/DDBJ whole genome shotgun (WGS) entry which is preliminary data.</text>
</comment>